<dbReference type="AlphaFoldDB" id="A0AA44CBT5"/>
<comment type="caution">
    <text evidence="1">The sequence shown here is derived from an EMBL/GenBank/DDBJ whole genome shotgun (WGS) entry which is preliminary data.</text>
</comment>
<name>A0AA44CBT5_9HYPH</name>
<evidence type="ECO:0000313" key="2">
    <source>
        <dbReference type="Proteomes" id="UP001155840"/>
    </source>
</evidence>
<sequence length="91" mass="10126">MTDVVRYKDLSDVENVMPRTARIDEDLVDAVEGMAAREKKTFDEIVSDLVRGSLERSPTGVERNGFPVLPYTPGTPVTTLEMVNALRDEEA</sequence>
<dbReference type="RefSeq" id="WP_132447335.1">
    <property type="nucleotide sequence ID" value="NZ_JAANCM010000009.1"/>
</dbReference>
<gene>
    <name evidence="1" type="ORF">G8E10_17095</name>
</gene>
<evidence type="ECO:0000313" key="1">
    <source>
        <dbReference type="EMBL" id="NHT77433.1"/>
    </source>
</evidence>
<accession>A0AA44CBT5</accession>
<dbReference type="Proteomes" id="UP001155840">
    <property type="component" value="Unassembled WGS sequence"/>
</dbReference>
<protein>
    <submittedName>
        <fullName evidence="1">CopG family transcriptional regulator</fullName>
    </submittedName>
</protein>
<dbReference type="EMBL" id="JAANCM010000009">
    <property type="protein sequence ID" value="NHT77433.1"/>
    <property type="molecule type" value="Genomic_DNA"/>
</dbReference>
<keyword evidence="2" id="KW-1185">Reference proteome</keyword>
<reference evidence="1" key="1">
    <citation type="submission" date="2020-03" db="EMBL/GenBank/DDBJ databases">
        <title>Ferranicluibacter endophyticum gen. nov., sp. nov., a new genus isolated from Rubus ulmifolius Schott. stem.</title>
        <authorList>
            <person name="Roca-Couso R."/>
            <person name="Flores-Felix J.D."/>
            <person name="Igual J.M."/>
            <person name="Rivas R."/>
        </authorList>
    </citation>
    <scope>NUCLEOTIDE SEQUENCE</scope>
    <source>
        <strain evidence="1">CRRU44</strain>
    </source>
</reference>
<proteinExistence type="predicted"/>
<organism evidence="1 2">
    <name type="scientific">Ferranicluibacter rubi</name>
    <dbReference type="NCBI Taxonomy" id="2715133"/>
    <lineage>
        <taxon>Bacteria</taxon>
        <taxon>Pseudomonadati</taxon>
        <taxon>Pseudomonadota</taxon>
        <taxon>Alphaproteobacteria</taxon>
        <taxon>Hyphomicrobiales</taxon>
        <taxon>Rhizobiaceae</taxon>
        <taxon>Ferranicluibacter</taxon>
    </lineage>
</organism>